<sequence length="101" mass="11280">MESFEAEGLSLWIQVKRQPTKKEKGFKFFSVHLMKLCPEVVAMEFGPGEDTHEMIPSLPLCSEMISSPYEYVSNCCGKTMAIPFGSPQIMSCSLSQTHLVS</sequence>
<dbReference type="EMBL" id="JAGKQH010000007">
    <property type="protein sequence ID" value="KAG6595611.1"/>
    <property type="molecule type" value="Genomic_DNA"/>
</dbReference>
<proteinExistence type="predicted"/>
<protein>
    <submittedName>
        <fullName evidence="1">Uncharacterized protein</fullName>
    </submittedName>
</protein>
<gene>
    <name evidence="1" type="ORF">SDJN03_12164</name>
</gene>
<dbReference type="AlphaFoldDB" id="A0AAV6NF77"/>
<feature type="non-terminal residue" evidence="1">
    <location>
        <position position="1"/>
    </location>
</feature>
<reference evidence="1 2" key="1">
    <citation type="journal article" date="2021" name="Hortic Res">
        <title>The domestication of Cucurbita argyrosperma as revealed by the genome of its wild relative.</title>
        <authorList>
            <person name="Barrera-Redondo J."/>
            <person name="Sanchez-de la Vega G."/>
            <person name="Aguirre-Liguori J.A."/>
            <person name="Castellanos-Morales G."/>
            <person name="Gutierrez-Guerrero Y.T."/>
            <person name="Aguirre-Dugua X."/>
            <person name="Aguirre-Planter E."/>
            <person name="Tenaillon M.I."/>
            <person name="Lira-Saade R."/>
            <person name="Eguiarte L.E."/>
        </authorList>
    </citation>
    <scope>NUCLEOTIDE SEQUENCE [LARGE SCALE GENOMIC DNA]</scope>
    <source>
        <strain evidence="1">JBR-2021</strain>
    </source>
</reference>
<name>A0AAV6NF77_9ROSI</name>
<evidence type="ECO:0000313" key="2">
    <source>
        <dbReference type="Proteomes" id="UP000685013"/>
    </source>
</evidence>
<comment type="caution">
    <text evidence="1">The sequence shown here is derived from an EMBL/GenBank/DDBJ whole genome shotgun (WGS) entry which is preliminary data.</text>
</comment>
<dbReference type="Proteomes" id="UP000685013">
    <property type="component" value="Chromosome 7"/>
</dbReference>
<evidence type="ECO:0000313" key="1">
    <source>
        <dbReference type="EMBL" id="KAG6595611.1"/>
    </source>
</evidence>
<keyword evidence="2" id="KW-1185">Reference proteome</keyword>
<accession>A0AAV6NF77</accession>
<organism evidence="1 2">
    <name type="scientific">Cucurbita argyrosperma subsp. sororia</name>
    <dbReference type="NCBI Taxonomy" id="37648"/>
    <lineage>
        <taxon>Eukaryota</taxon>
        <taxon>Viridiplantae</taxon>
        <taxon>Streptophyta</taxon>
        <taxon>Embryophyta</taxon>
        <taxon>Tracheophyta</taxon>
        <taxon>Spermatophyta</taxon>
        <taxon>Magnoliopsida</taxon>
        <taxon>eudicotyledons</taxon>
        <taxon>Gunneridae</taxon>
        <taxon>Pentapetalae</taxon>
        <taxon>rosids</taxon>
        <taxon>fabids</taxon>
        <taxon>Cucurbitales</taxon>
        <taxon>Cucurbitaceae</taxon>
        <taxon>Cucurbiteae</taxon>
        <taxon>Cucurbita</taxon>
    </lineage>
</organism>